<evidence type="ECO:0000313" key="2">
    <source>
        <dbReference type="EMBL" id="MEW9625819.1"/>
    </source>
</evidence>
<gene>
    <name evidence="2" type="ORF">ABQJ56_16465</name>
</gene>
<keyword evidence="1" id="KW-0732">Signal</keyword>
<organism evidence="2 3">
    <name type="scientific">Rhodanobacter geophilus</name>
    <dbReference type="NCBI Taxonomy" id="3162488"/>
    <lineage>
        <taxon>Bacteria</taxon>
        <taxon>Pseudomonadati</taxon>
        <taxon>Pseudomonadota</taxon>
        <taxon>Gammaproteobacteria</taxon>
        <taxon>Lysobacterales</taxon>
        <taxon>Rhodanobacteraceae</taxon>
        <taxon>Rhodanobacter</taxon>
    </lineage>
</organism>
<evidence type="ECO:0000256" key="1">
    <source>
        <dbReference type="SAM" id="SignalP"/>
    </source>
</evidence>
<sequence>MAYQLCKWLFTVLALTVSAKVVAAGQCQGFKFEQVTSLSLQDFGRLTQQKVVAGEPGSVVFTPFDEEDYPRKDQFRALGFVFARVGDLGETPIGGYIWISRDAKYRDYKVVKKTDSVSVTFRLEGAQHCAASQLDFELKQMGRVYVNGAAVGTIK</sequence>
<dbReference type="Proteomes" id="UP001556170">
    <property type="component" value="Unassembled WGS sequence"/>
</dbReference>
<evidence type="ECO:0000313" key="3">
    <source>
        <dbReference type="Proteomes" id="UP001556170"/>
    </source>
</evidence>
<dbReference type="RefSeq" id="WP_367846109.1">
    <property type="nucleotide sequence ID" value="NZ_JBFOHL010000020.1"/>
</dbReference>
<proteinExistence type="predicted"/>
<name>A0ABV3QUV3_9GAMM</name>
<keyword evidence="3" id="KW-1185">Reference proteome</keyword>
<dbReference type="EMBL" id="JBFOHL010000020">
    <property type="protein sequence ID" value="MEW9625819.1"/>
    <property type="molecule type" value="Genomic_DNA"/>
</dbReference>
<feature type="signal peptide" evidence="1">
    <location>
        <begin position="1"/>
        <end position="23"/>
    </location>
</feature>
<comment type="caution">
    <text evidence="2">The sequence shown here is derived from an EMBL/GenBank/DDBJ whole genome shotgun (WGS) entry which is preliminary data.</text>
</comment>
<reference evidence="2 3" key="1">
    <citation type="submission" date="2024-06" db="EMBL/GenBank/DDBJ databases">
        <authorList>
            <person name="Woo H."/>
        </authorList>
    </citation>
    <scope>NUCLEOTIDE SEQUENCE [LARGE SCALE GENOMIC DNA]</scope>
    <source>
        <strain evidence="2 3">S2-g</strain>
    </source>
</reference>
<accession>A0ABV3QUV3</accession>
<feature type="chain" id="PRO_5047262216" description="Secreted protein" evidence="1">
    <location>
        <begin position="24"/>
        <end position="155"/>
    </location>
</feature>
<protein>
    <recommendedName>
        <fullName evidence="4">Secreted protein</fullName>
    </recommendedName>
</protein>
<evidence type="ECO:0008006" key="4">
    <source>
        <dbReference type="Google" id="ProtNLM"/>
    </source>
</evidence>